<dbReference type="HAMAP" id="MF_00048">
    <property type="entry name" value="UPF0102"/>
    <property type="match status" value="1"/>
</dbReference>
<accession>A0A1G2MH22</accession>
<evidence type="ECO:0000256" key="1">
    <source>
        <dbReference type="ARBA" id="ARBA00006738"/>
    </source>
</evidence>
<dbReference type="InterPro" id="IPR003509">
    <property type="entry name" value="UPF0102_YraN-like"/>
</dbReference>
<evidence type="ECO:0000313" key="3">
    <source>
        <dbReference type="EMBL" id="OHA23210.1"/>
    </source>
</evidence>
<proteinExistence type="inferred from homology"/>
<dbReference type="PANTHER" id="PTHR34039">
    <property type="entry name" value="UPF0102 PROTEIN YRAN"/>
    <property type="match status" value="1"/>
</dbReference>
<sequence length="135" mass="15423">MQGDQKIGNAIGRLGEDIACLYLESKKFDIIGRNYRKKWGEIDIIAKKVGIAHFVEVKTTSGRVKENVTPETNDRHRAEDNLHTNKVKRLKRAISSYLAEKNFSPETKWIFDAITVRIDSASKKAQIHMLENVIL</sequence>
<dbReference type="Gene3D" id="3.40.1350.10">
    <property type="match status" value="1"/>
</dbReference>
<comment type="caution">
    <text evidence="3">The sequence shown here is derived from an EMBL/GenBank/DDBJ whole genome shotgun (WGS) entry which is preliminary data.</text>
</comment>
<evidence type="ECO:0000256" key="2">
    <source>
        <dbReference type="HAMAP-Rule" id="MF_00048"/>
    </source>
</evidence>
<evidence type="ECO:0000313" key="4">
    <source>
        <dbReference type="Proteomes" id="UP000177130"/>
    </source>
</evidence>
<dbReference type="AlphaFoldDB" id="A0A1G2MH22"/>
<dbReference type="PANTHER" id="PTHR34039:SF1">
    <property type="entry name" value="UPF0102 PROTEIN YRAN"/>
    <property type="match status" value="1"/>
</dbReference>
<dbReference type="Proteomes" id="UP000177130">
    <property type="component" value="Unassembled WGS sequence"/>
</dbReference>
<protein>
    <recommendedName>
        <fullName evidence="2">UPF0102 protein A3C72_00125</fullName>
    </recommendedName>
</protein>
<dbReference type="EMBL" id="MHRK01000041">
    <property type="protein sequence ID" value="OHA23210.1"/>
    <property type="molecule type" value="Genomic_DNA"/>
</dbReference>
<organism evidence="3 4">
    <name type="scientific">Candidatus Taylorbacteria bacterium RIFCSPHIGHO2_02_FULL_43_32b</name>
    <dbReference type="NCBI Taxonomy" id="1802306"/>
    <lineage>
        <taxon>Bacteria</taxon>
        <taxon>Candidatus Tayloriibacteriota</taxon>
    </lineage>
</organism>
<dbReference type="InterPro" id="IPR011856">
    <property type="entry name" value="tRNA_endonuc-like_dom_sf"/>
</dbReference>
<reference evidence="3 4" key="1">
    <citation type="journal article" date="2016" name="Nat. Commun.">
        <title>Thousands of microbial genomes shed light on interconnected biogeochemical processes in an aquifer system.</title>
        <authorList>
            <person name="Anantharaman K."/>
            <person name="Brown C.T."/>
            <person name="Hug L.A."/>
            <person name="Sharon I."/>
            <person name="Castelle C.J."/>
            <person name="Probst A.J."/>
            <person name="Thomas B.C."/>
            <person name="Singh A."/>
            <person name="Wilkins M.J."/>
            <person name="Karaoz U."/>
            <person name="Brodie E.L."/>
            <person name="Williams K.H."/>
            <person name="Hubbard S.S."/>
            <person name="Banfield J.F."/>
        </authorList>
    </citation>
    <scope>NUCLEOTIDE SEQUENCE [LARGE SCALE GENOMIC DNA]</scope>
</reference>
<dbReference type="SUPFAM" id="SSF52980">
    <property type="entry name" value="Restriction endonuclease-like"/>
    <property type="match status" value="1"/>
</dbReference>
<gene>
    <name evidence="3" type="ORF">A3C72_00125</name>
</gene>
<name>A0A1G2MH22_9BACT</name>
<dbReference type="STRING" id="1802306.A3C72_00125"/>
<comment type="similarity">
    <text evidence="1 2">Belongs to the UPF0102 family.</text>
</comment>
<dbReference type="GO" id="GO:0003676">
    <property type="term" value="F:nucleic acid binding"/>
    <property type="evidence" value="ECO:0007669"/>
    <property type="project" value="InterPro"/>
</dbReference>
<dbReference type="InterPro" id="IPR011335">
    <property type="entry name" value="Restrct_endonuc-II-like"/>
</dbReference>
<dbReference type="Pfam" id="PF02021">
    <property type="entry name" value="UPF0102"/>
    <property type="match status" value="1"/>
</dbReference>